<dbReference type="AlphaFoldDB" id="A0AAN7AGH5"/>
<keyword evidence="2" id="KW-1185">Reference proteome</keyword>
<organism evidence="1 2">
    <name type="scientific">Podospora australis</name>
    <dbReference type="NCBI Taxonomy" id="1536484"/>
    <lineage>
        <taxon>Eukaryota</taxon>
        <taxon>Fungi</taxon>
        <taxon>Dikarya</taxon>
        <taxon>Ascomycota</taxon>
        <taxon>Pezizomycotina</taxon>
        <taxon>Sordariomycetes</taxon>
        <taxon>Sordariomycetidae</taxon>
        <taxon>Sordariales</taxon>
        <taxon>Podosporaceae</taxon>
        <taxon>Podospora</taxon>
    </lineage>
</organism>
<protein>
    <submittedName>
        <fullName evidence="1">Uncharacterized protein</fullName>
    </submittedName>
</protein>
<gene>
    <name evidence="1" type="ORF">QBC35DRAFT_555781</name>
</gene>
<proteinExistence type="predicted"/>
<dbReference type="Proteomes" id="UP001302126">
    <property type="component" value="Unassembled WGS sequence"/>
</dbReference>
<reference evidence="1" key="2">
    <citation type="submission" date="2023-05" db="EMBL/GenBank/DDBJ databases">
        <authorList>
            <consortium name="Lawrence Berkeley National Laboratory"/>
            <person name="Steindorff A."/>
            <person name="Hensen N."/>
            <person name="Bonometti L."/>
            <person name="Westerberg I."/>
            <person name="Brannstrom I.O."/>
            <person name="Guillou S."/>
            <person name="Cros-Aarteil S."/>
            <person name="Calhoun S."/>
            <person name="Haridas S."/>
            <person name="Kuo A."/>
            <person name="Mondo S."/>
            <person name="Pangilinan J."/>
            <person name="Riley R."/>
            <person name="Labutti K."/>
            <person name="Andreopoulos B."/>
            <person name="Lipzen A."/>
            <person name="Chen C."/>
            <person name="Yanf M."/>
            <person name="Daum C."/>
            <person name="Ng V."/>
            <person name="Clum A."/>
            <person name="Ohm R."/>
            <person name="Martin F."/>
            <person name="Silar P."/>
            <person name="Natvig D."/>
            <person name="Lalanne C."/>
            <person name="Gautier V."/>
            <person name="Ament-Velasquez S.L."/>
            <person name="Kruys A."/>
            <person name="Hutchinson M.I."/>
            <person name="Powell A.J."/>
            <person name="Barry K."/>
            <person name="Miller A.N."/>
            <person name="Grigoriev I.V."/>
            <person name="Debuchy R."/>
            <person name="Gladieux P."/>
            <person name="Thoren M.H."/>
            <person name="Johannesson H."/>
        </authorList>
    </citation>
    <scope>NUCLEOTIDE SEQUENCE</scope>
    <source>
        <strain evidence="1">PSN309</strain>
    </source>
</reference>
<reference evidence="1" key="1">
    <citation type="journal article" date="2023" name="Mol. Phylogenet. Evol.">
        <title>Genome-scale phylogeny and comparative genomics of the fungal order Sordariales.</title>
        <authorList>
            <person name="Hensen N."/>
            <person name="Bonometti L."/>
            <person name="Westerberg I."/>
            <person name="Brannstrom I.O."/>
            <person name="Guillou S."/>
            <person name="Cros-Aarteil S."/>
            <person name="Calhoun S."/>
            <person name="Haridas S."/>
            <person name="Kuo A."/>
            <person name="Mondo S."/>
            <person name="Pangilinan J."/>
            <person name="Riley R."/>
            <person name="LaButti K."/>
            <person name="Andreopoulos B."/>
            <person name="Lipzen A."/>
            <person name="Chen C."/>
            <person name="Yan M."/>
            <person name="Daum C."/>
            <person name="Ng V."/>
            <person name="Clum A."/>
            <person name="Steindorff A."/>
            <person name="Ohm R.A."/>
            <person name="Martin F."/>
            <person name="Silar P."/>
            <person name="Natvig D.O."/>
            <person name="Lalanne C."/>
            <person name="Gautier V."/>
            <person name="Ament-Velasquez S.L."/>
            <person name="Kruys A."/>
            <person name="Hutchinson M.I."/>
            <person name="Powell A.J."/>
            <person name="Barry K."/>
            <person name="Miller A.N."/>
            <person name="Grigoriev I.V."/>
            <person name="Debuchy R."/>
            <person name="Gladieux P."/>
            <person name="Hiltunen Thoren M."/>
            <person name="Johannesson H."/>
        </authorList>
    </citation>
    <scope>NUCLEOTIDE SEQUENCE</scope>
    <source>
        <strain evidence="1">PSN309</strain>
    </source>
</reference>
<comment type="caution">
    <text evidence="1">The sequence shown here is derived from an EMBL/GenBank/DDBJ whole genome shotgun (WGS) entry which is preliminary data.</text>
</comment>
<sequence length="236" mass="25341">MGVETAGKFDGHFTGTLDGNFHTGTYGAYGGRIKAPVKGEIHGTVNAFMRGHFTGNLNATFKTTRQNALAPNSDNSNHKTNDVVQGGAKVPERGTAHLSLSTLLWLKISLASTFKQVKALHWDAARSSCSSPTARIQQCRTFPVPHHHSSSSSYITIMPTPALAQEPTQRGAAFRSTTHINGEVNANLKLQVEGNMVGSFKGTMDGELATIALDGRCCRDLERSGARVREKCCARG</sequence>
<dbReference type="EMBL" id="MU864440">
    <property type="protein sequence ID" value="KAK4185769.1"/>
    <property type="molecule type" value="Genomic_DNA"/>
</dbReference>
<evidence type="ECO:0000313" key="2">
    <source>
        <dbReference type="Proteomes" id="UP001302126"/>
    </source>
</evidence>
<name>A0AAN7AGH5_9PEZI</name>
<evidence type="ECO:0000313" key="1">
    <source>
        <dbReference type="EMBL" id="KAK4185769.1"/>
    </source>
</evidence>
<accession>A0AAN7AGH5</accession>